<evidence type="ECO:0000256" key="1">
    <source>
        <dbReference type="ARBA" id="ARBA00004429"/>
    </source>
</evidence>
<keyword evidence="11" id="KW-0614">Plasmid</keyword>
<reference evidence="11 12" key="1">
    <citation type="submission" date="2018-04" db="EMBL/GenBank/DDBJ databases">
        <title>Complete genome sequence of the nitrogen-fixing bacterium Azospirillum humicireducens type strain SgZ-5.</title>
        <authorList>
            <person name="Yu Z."/>
        </authorList>
    </citation>
    <scope>NUCLEOTIDE SEQUENCE [LARGE SCALE GENOMIC DNA]</scope>
    <source>
        <strain evidence="11 12">SgZ-5</strain>
        <plasmid evidence="11 12">pYZ6</plasmid>
    </source>
</reference>
<dbReference type="PROSITE" id="PS50928">
    <property type="entry name" value="ABC_TM1"/>
    <property type="match status" value="1"/>
</dbReference>
<keyword evidence="8 9" id="KW-0472">Membrane</keyword>
<keyword evidence="3 9" id="KW-0813">Transport</keyword>
<dbReference type="PANTHER" id="PTHR30614">
    <property type="entry name" value="MEMBRANE COMPONENT OF AMINO ACID ABC TRANSPORTER"/>
    <property type="match status" value="1"/>
</dbReference>
<accession>A0A2R4VWE8</accession>
<dbReference type="InterPro" id="IPR035906">
    <property type="entry name" value="MetI-like_sf"/>
</dbReference>
<proteinExistence type="inferred from homology"/>
<dbReference type="OrthoDB" id="9814550at2"/>
<feature type="transmembrane region" description="Helical" evidence="9">
    <location>
        <begin position="25"/>
        <end position="50"/>
    </location>
</feature>
<keyword evidence="4" id="KW-1003">Cell membrane</keyword>
<evidence type="ECO:0000256" key="6">
    <source>
        <dbReference type="ARBA" id="ARBA00022970"/>
    </source>
</evidence>
<keyword evidence="7 9" id="KW-1133">Transmembrane helix</keyword>
<dbReference type="InterPro" id="IPR043429">
    <property type="entry name" value="ArtM/GltK/GlnP/TcyL/YhdX-like"/>
</dbReference>
<sequence length="271" mass="29272">MDGMTDGVAAAPGSGRQAGFRIKVAVVWGALALLLLAFFQSFDLKFALIAEKLPFLLGLRLTPGGFLQGAALTLLICLLSITLSIVIGVLATAGRLSSNPVAFGVATFYGSFFRGTPLMVQLLLLYLGLPQLGPVPAALPCGVLALSLNYGAYLSEIFRAGVQSVAPGQREAAMALGLSRWQTVWTVILPQATRFVIPPTGAQFVAMLKDSSLVSVTGLWEINFLAQSYGRSSYRYVEMLLTAAVVYWMLSLIFEHVQSRLEVRYGRAYRR</sequence>
<feature type="transmembrane region" description="Helical" evidence="9">
    <location>
        <begin position="103"/>
        <end position="129"/>
    </location>
</feature>
<dbReference type="CDD" id="cd06261">
    <property type="entry name" value="TM_PBP2"/>
    <property type="match status" value="1"/>
</dbReference>
<name>A0A2R4VWE8_9PROT</name>
<dbReference type="Pfam" id="PF00528">
    <property type="entry name" value="BPD_transp_1"/>
    <property type="match status" value="1"/>
</dbReference>
<evidence type="ECO:0000256" key="3">
    <source>
        <dbReference type="ARBA" id="ARBA00022448"/>
    </source>
</evidence>
<dbReference type="Proteomes" id="UP000077405">
    <property type="component" value="Plasmid pYZ6"/>
</dbReference>
<evidence type="ECO:0000256" key="8">
    <source>
        <dbReference type="ARBA" id="ARBA00023136"/>
    </source>
</evidence>
<feature type="domain" description="ABC transmembrane type-1" evidence="10">
    <location>
        <begin position="70"/>
        <end position="258"/>
    </location>
</feature>
<dbReference type="KEGG" id="ahu:A6A40_27620"/>
<evidence type="ECO:0000313" key="12">
    <source>
        <dbReference type="Proteomes" id="UP000077405"/>
    </source>
</evidence>
<feature type="transmembrane region" description="Helical" evidence="9">
    <location>
        <begin position="70"/>
        <end position="91"/>
    </location>
</feature>
<dbReference type="GO" id="GO:0043190">
    <property type="term" value="C:ATP-binding cassette (ABC) transporter complex"/>
    <property type="evidence" value="ECO:0007669"/>
    <property type="project" value="InterPro"/>
</dbReference>
<comment type="subcellular location">
    <subcellularLocation>
        <location evidence="1">Cell inner membrane</location>
        <topology evidence="1">Multi-pass membrane protein</topology>
    </subcellularLocation>
    <subcellularLocation>
        <location evidence="9">Cell membrane</location>
        <topology evidence="9">Multi-pass membrane protein</topology>
    </subcellularLocation>
</comment>
<organism evidence="11 12">
    <name type="scientific">Azospirillum humicireducens</name>
    <dbReference type="NCBI Taxonomy" id="1226968"/>
    <lineage>
        <taxon>Bacteria</taxon>
        <taxon>Pseudomonadati</taxon>
        <taxon>Pseudomonadota</taxon>
        <taxon>Alphaproteobacteria</taxon>
        <taxon>Rhodospirillales</taxon>
        <taxon>Azospirillaceae</taxon>
        <taxon>Azospirillum</taxon>
    </lineage>
</organism>
<evidence type="ECO:0000256" key="7">
    <source>
        <dbReference type="ARBA" id="ARBA00022989"/>
    </source>
</evidence>
<comment type="similarity">
    <text evidence="2">Belongs to the binding-protein-dependent transport system permease family. HisMQ subfamily.</text>
</comment>
<keyword evidence="6" id="KW-0029">Amino-acid transport</keyword>
<dbReference type="PANTHER" id="PTHR30614:SF0">
    <property type="entry name" value="L-CYSTINE TRANSPORT SYSTEM PERMEASE PROTEIN TCYL"/>
    <property type="match status" value="1"/>
</dbReference>
<feature type="transmembrane region" description="Helical" evidence="9">
    <location>
        <begin position="135"/>
        <end position="154"/>
    </location>
</feature>
<dbReference type="InterPro" id="IPR010065">
    <property type="entry name" value="AA_ABC_transptr_permease_3TM"/>
</dbReference>
<keyword evidence="12" id="KW-1185">Reference proteome</keyword>
<dbReference type="NCBIfam" id="TIGR01726">
    <property type="entry name" value="HEQRo_perm_3TM"/>
    <property type="match status" value="1"/>
</dbReference>
<geneLocation type="plasmid" evidence="11 12">
    <name>pYZ6</name>
</geneLocation>
<protein>
    <submittedName>
        <fullName evidence="11">Amino acid ABC transporter permease</fullName>
    </submittedName>
</protein>
<evidence type="ECO:0000256" key="4">
    <source>
        <dbReference type="ARBA" id="ARBA00022475"/>
    </source>
</evidence>
<dbReference type="InterPro" id="IPR000515">
    <property type="entry name" value="MetI-like"/>
</dbReference>
<evidence type="ECO:0000256" key="2">
    <source>
        <dbReference type="ARBA" id="ARBA00010072"/>
    </source>
</evidence>
<dbReference type="GO" id="GO:0022857">
    <property type="term" value="F:transmembrane transporter activity"/>
    <property type="evidence" value="ECO:0007669"/>
    <property type="project" value="InterPro"/>
</dbReference>
<evidence type="ECO:0000259" key="10">
    <source>
        <dbReference type="PROSITE" id="PS50928"/>
    </source>
</evidence>
<dbReference type="SUPFAM" id="SSF161098">
    <property type="entry name" value="MetI-like"/>
    <property type="match status" value="1"/>
</dbReference>
<dbReference type="Gene3D" id="1.10.3720.10">
    <property type="entry name" value="MetI-like"/>
    <property type="match status" value="1"/>
</dbReference>
<gene>
    <name evidence="11" type="ORF">A6A40_27620</name>
</gene>
<keyword evidence="5 9" id="KW-0812">Transmembrane</keyword>
<dbReference type="EMBL" id="CP028907">
    <property type="protein sequence ID" value="AWB08788.1"/>
    <property type="molecule type" value="Genomic_DNA"/>
</dbReference>
<evidence type="ECO:0000313" key="11">
    <source>
        <dbReference type="EMBL" id="AWB08788.1"/>
    </source>
</evidence>
<dbReference type="GO" id="GO:0006865">
    <property type="term" value="P:amino acid transport"/>
    <property type="evidence" value="ECO:0007669"/>
    <property type="project" value="UniProtKB-KW"/>
</dbReference>
<evidence type="ECO:0000256" key="5">
    <source>
        <dbReference type="ARBA" id="ARBA00022692"/>
    </source>
</evidence>
<dbReference type="AlphaFoldDB" id="A0A2R4VWE8"/>
<evidence type="ECO:0000256" key="9">
    <source>
        <dbReference type="RuleBase" id="RU363032"/>
    </source>
</evidence>